<dbReference type="InterPro" id="IPR006311">
    <property type="entry name" value="TAT_signal"/>
</dbReference>
<dbReference type="RefSeq" id="WP_183781587.1">
    <property type="nucleotide sequence ID" value="NZ_JACIBS010000001.1"/>
</dbReference>
<name>A0A839XNC0_9PSEU</name>
<keyword evidence="1" id="KW-0472">Membrane</keyword>
<protein>
    <submittedName>
        <fullName evidence="2">Uncharacterized protein</fullName>
    </submittedName>
</protein>
<organism evidence="2 3">
    <name type="scientific">Prauserella sediminis</name>
    <dbReference type="NCBI Taxonomy" id="577680"/>
    <lineage>
        <taxon>Bacteria</taxon>
        <taxon>Bacillati</taxon>
        <taxon>Actinomycetota</taxon>
        <taxon>Actinomycetes</taxon>
        <taxon>Pseudonocardiales</taxon>
        <taxon>Pseudonocardiaceae</taxon>
        <taxon>Prauserella</taxon>
        <taxon>Prauserella salsuginis group</taxon>
    </lineage>
</organism>
<dbReference type="AlphaFoldDB" id="A0A839XNC0"/>
<accession>A0A839XNC0</accession>
<dbReference type="PROSITE" id="PS51318">
    <property type="entry name" value="TAT"/>
    <property type="match status" value="1"/>
</dbReference>
<comment type="caution">
    <text evidence="2">The sequence shown here is derived from an EMBL/GenBank/DDBJ whole genome shotgun (WGS) entry which is preliminary data.</text>
</comment>
<keyword evidence="3" id="KW-1185">Reference proteome</keyword>
<keyword evidence="1" id="KW-1133">Transmembrane helix</keyword>
<keyword evidence="1" id="KW-0812">Transmembrane</keyword>
<dbReference type="InterPro" id="IPR019546">
    <property type="entry name" value="TAT_signal_bac_arc"/>
</dbReference>
<feature type="transmembrane region" description="Helical" evidence="1">
    <location>
        <begin position="12"/>
        <end position="33"/>
    </location>
</feature>
<dbReference type="EMBL" id="JACIBS010000001">
    <property type="protein sequence ID" value="MBB3662974.1"/>
    <property type="molecule type" value="Genomic_DNA"/>
</dbReference>
<gene>
    <name evidence="2" type="ORF">FB384_001878</name>
</gene>
<dbReference type="Proteomes" id="UP000564573">
    <property type="component" value="Unassembled WGS sequence"/>
</dbReference>
<reference evidence="2 3" key="1">
    <citation type="submission" date="2020-08" db="EMBL/GenBank/DDBJ databases">
        <title>Sequencing the genomes of 1000 actinobacteria strains.</title>
        <authorList>
            <person name="Klenk H.-P."/>
        </authorList>
    </citation>
    <scope>NUCLEOTIDE SEQUENCE [LARGE SCALE GENOMIC DNA]</scope>
    <source>
        <strain evidence="2 3">DSM 45267</strain>
    </source>
</reference>
<evidence type="ECO:0000313" key="3">
    <source>
        <dbReference type="Proteomes" id="UP000564573"/>
    </source>
</evidence>
<proteinExistence type="predicted"/>
<evidence type="ECO:0000256" key="1">
    <source>
        <dbReference type="SAM" id="Phobius"/>
    </source>
</evidence>
<sequence>MRNPPESDRRTFLARLGLLGAVAGISVTVPGIARSASGPSLDVIGTALGEVARDTLNALAVFVVPGPDAYSKAQGTPHPEPGALEAKAPDFLIESLDSFVPFPDQLANPIGAALAGGLADVPLDLPGDLPSVPVELDSAVRTLLSNDEHLPLSLVIALLLNNLATQVNPAAASGAFLSPFARLTFNEKADAFRQLEEPNAELVAAIDQQVNEPLKGSVSGMLKFVAGALLEFSAFGTYCEWAKFDPATRYVTGTPVGWDLSKYDPGVMDGWDEFKGYYQGRTKVSAK</sequence>
<evidence type="ECO:0000313" key="2">
    <source>
        <dbReference type="EMBL" id="MBB3662974.1"/>
    </source>
</evidence>
<dbReference type="NCBIfam" id="TIGR01409">
    <property type="entry name" value="TAT_signal_seq"/>
    <property type="match status" value="1"/>
</dbReference>